<accession>A0A7K9RBR9</accession>
<feature type="non-terminal residue" evidence="4">
    <location>
        <position position="1"/>
    </location>
</feature>
<dbReference type="InterPro" id="IPR051764">
    <property type="entry name" value="Avidin/Streptavidin-rel"/>
</dbReference>
<sequence length="61" mass="6599">CGTSAEFFPLQCNLTGHWKNDFGSNMTIYEVKESGDFAGKYLTAVAAPTLKIQESPLVGSQ</sequence>
<gene>
    <name evidence="4" type="primary">Avd_5</name>
    <name evidence="4" type="ORF">IRECYA_R15463</name>
</gene>
<dbReference type="Pfam" id="PF01382">
    <property type="entry name" value="Avidin"/>
    <property type="match status" value="1"/>
</dbReference>
<dbReference type="EMBL" id="VWZV01023068">
    <property type="protein sequence ID" value="NXI20666.1"/>
    <property type="molecule type" value="Genomic_DNA"/>
</dbReference>
<comment type="subcellular location">
    <subcellularLocation>
        <location evidence="1">Secreted</location>
    </subcellularLocation>
</comment>
<keyword evidence="5" id="KW-1185">Reference proteome</keyword>
<evidence type="ECO:0000256" key="3">
    <source>
        <dbReference type="ARBA" id="ARBA00022729"/>
    </source>
</evidence>
<dbReference type="PANTHER" id="PTHR34399">
    <property type="entry name" value="AVIDIN-RELATED"/>
    <property type="match status" value="1"/>
</dbReference>
<keyword evidence="2" id="KW-0964">Secreted</keyword>
<dbReference type="Gene3D" id="2.40.128.30">
    <property type="entry name" value="Avidin-like"/>
    <property type="match status" value="1"/>
</dbReference>
<evidence type="ECO:0000313" key="5">
    <source>
        <dbReference type="Proteomes" id="UP000530962"/>
    </source>
</evidence>
<dbReference type="GO" id="GO:0009374">
    <property type="term" value="F:biotin binding"/>
    <property type="evidence" value="ECO:0007669"/>
    <property type="project" value="InterPro"/>
</dbReference>
<evidence type="ECO:0000313" key="4">
    <source>
        <dbReference type="EMBL" id="NXI20666.1"/>
    </source>
</evidence>
<evidence type="ECO:0000256" key="1">
    <source>
        <dbReference type="ARBA" id="ARBA00004613"/>
    </source>
</evidence>
<dbReference type="GO" id="GO:0005576">
    <property type="term" value="C:extracellular region"/>
    <property type="evidence" value="ECO:0007669"/>
    <property type="project" value="UniProtKB-SubCell"/>
</dbReference>
<dbReference type="SUPFAM" id="SSF50876">
    <property type="entry name" value="Avidin/streptavidin"/>
    <property type="match status" value="1"/>
</dbReference>
<dbReference type="InterPro" id="IPR005468">
    <property type="entry name" value="Avidin/str"/>
</dbReference>
<name>A0A7K9RBR9_IRECY</name>
<dbReference type="AlphaFoldDB" id="A0A7K9RBR9"/>
<reference evidence="4 5" key="1">
    <citation type="submission" date="2019-09" db="EMBL/GenBank/DDBJ databases">
        <title>Bird 10,000 Genomes (B10K) Project - Family phase.</title>
        <authorList>
            <person name="Zhang G."/>
        </authorList>
    </citation>
    <scope>NUCLEOTIDE SEQUENCE [LARGE SCALE GENOMIC DNA]</scope>
    <source>
        <strain evidence="4">B10K-DU-001-26</strain>
        <tissue evidence="4">Muscle</tissue>
    </source>
</reference>
<comment type="caution">
    <text evidence="4">The sequence shown here is derived from an EMBL/GenBank/DDBJ whole genome shotgun (WGS) entry which is preliminary data.</text>
</comment>
<dbReference type="InterPro" id="IPR036896">
    <property type="entry name" value="Avidin-like_sf"/>
</dbReference>
<proteinExistence type="predicted"/>
<evidence type="ECO:0000256" key="2">
    <source>
        <dbReference type="ARBA" id="ARBA00022525"/>
    </source>
</evidence>
<dbReference type="PANTHER" id="PTHR34399:SF3">
    <property type="entry name" value="AVID PROTEIN-RELATED"/>
    <property type="match status" value="1"/>
</dbReference>
<keyword evidence="3" id="KW-0732">Signal</keyword>
<protein>
    <submittedName>
        <fullName evidence="4">AVID protein</fullName>
    </submittedName>
</protein>
<dbReference type="PROSITE" id="PS51326">
    <property type="entry name" value="AVIDIN_2"/>
    <property type="match status" value="1"/>
</dbReference>
<feature type="non-terminal residue" evidence="4">
    <location>
        <position position="61"/>
    </location>
</feature>
<dbReference type="Proteomes" id="UP000530962">
    <property type="component" value="Unassembled WGS sequence"/>
</dbReference>
<organism evidence="4 5">
    <name type="scientific">Irena cyanogastra</name>
    <name type="common">Philippine fairy-bluebird</name>
    <dbReference type="NCBI Taxonomy" id="175120"/>
    <lineage>
        <taxon>Eukaryota</taxon>
        <taxon>Metazoa</taxon>
        <taxon>Chordata</taxon>
        <taxon>Craniata</taxon>
        <taxon>Vertebrata</taxon>
        <taxon>Euteleostomi</taxon>
        <taxon>Archelosauria</taxon>
        <taxon>Archosauria</taxon>
        <taxon>Dinosauria</taxon>
        <taxon>Saurischia</taxon>
        <taxon>Theropoda</taxon>
        <taxon>Coelurosauria</taxon>
        <taxon>Aves</taxon>
        <taxon>Neognathae</taxon>
        <taxon>Neoaves</taxon>
        <taxon>Telluraves</taxon>
        <taxon>Australaves</taxon>
        <taxon>Passeriformes</taxon>
        <taxon>Corvoidea</taxon>
        <taxon>Irenidae</taxon>
        <taxon>Irena</taxon>
    </lineage>
</organism>